<sequence length="311" mass="33085">MKPSRLPLDWFACGLMFVLCICWGFQQVAIKLTLDDVPSILQLAIRSGGAALVLGALVLWKEGRGAFNDGTLLPGITVGTLFALEFLFIGEGLNHTSASHLSVFLYTAPMFAALGLHLMLPEERLSPIQWLGVLVAFGGIATAFLGQPAGAPGNALLGDIYALCGALAWGATTLVIRGSKLSEANPVKTLFYQLFGAVLLLTVVAFSTGKTDMQLTQKAVISLAFQVVVIALVSYLAWFWLLRRYLASRLSVLSFMTPLFGVTFGVLVLGETIDPSFAIGATLVLGGIVLVSGAELLRGRQQRKALAPSEA</sequence>
<keyword evidence="3 6" id="KW-0812">Transmembrane</keyword>
<dbReference type="Pfam" id="PF00892">
    <property type="entry name" value="EamA"/>
    <property type="match status" value="2"/>
</dbReference>
<dbReference type="SUPFAM" id="SSF103481">
    <property type="entry name" value="Multidrug resistance efflux transporter EmrE"/>
    <property type="match status" value="2"/>
</dbReference>
<evidence type="ECO:0000256" key="2">
    <source>
        <dbReference type="ARBA" id="ARBA00007362"/>
    </source>
</evidence>
<evidence type="ECO:0000256" key="3">
    <source>
        <dbReference type="ARBA" id="ARBA00022692"/>
    </source>
</evidence>
<evidence type="ECO:0000259" key="7">
    <source>
        <dbReference type="Pfam" id="PF00892"/>
    </source>
</evidence>
<evidence type="ECO:0000313" key="9">
    <source>
        <dbReference type="Proteomes" id="UP000327179"/>
    </source>
</evidence>
<feature type="transmembrane region" description="Helical" evidence="6">
    <location>
        <begin position="160"/>
        <end position="178"/>
    </location>
</feature>
<evidence type="ECO:0000256" key="4">
    <source>
        <dbReference type="ARBA" id="ARBA00022989"/>
    </source>
</evidence>
<feature type="transmembrane region" description="Helical" evidence="6">
    <location>
        <begin position="276"/>
        <end position="297"/>
    </location>
</feature>
<dbReference type="GO" id="GO:0016020">
    <property type="term" value="C:membrane"/>
    <property type="evidence" value="ECO:0007669"/>
    <property type="project" value="UniProtKB-SubCell"/>
</dbReference>
<feature type="domain" description="EamA" evidence="7">
    <location>
        <begin position="157"/>
        <end position="292"/>
    </location>
</feature>
<reference evidence="8 9" key="1">
    <citation type="submission" date="2019-08" db="EMBL/GenBank/DDBJ databases">
        <title>Whole-genome Sequencing of e-waste polymer degrading bacterium Pseudomonas sp. strain PE08.</title>
        <authorList>
            <person name="Kirdat K."/>
            <person name="Debbarma P."/>
            <person name="Narawade N."/>
            <person name="Suyal D."/>
            <person name="Thorat V."/>
            <person name="Shouche Y."/>
            <person name="Goel R."/>
            <person name="Yadav A."/>
        </authorList>
    </citation>
    <scope>NUCLEOTIDE SEQUENCE [LARGE SCALE GENOMIC DNA]</scope>
    <source>
        <strain evidence="8 9">PE08</strain>
    </source>
</reference>
<evidence type="ECO:0000256" key="1">
    <source>
        <dbReference type="ARBA" id="ARBA00004141"/>
    </source>
</evidence>
<dbReference type="InterPro" id="IPR037185">
    <property type="entry name" value="EmrE-like"/>
</dbReference>
<accession>A0A5J6QHF1</accession>
<dbReference type="Proteomes" id="UP000327179">
    <property type="component" value="Chromosome"/>
</dbReference>
<feature type="transmembrane region" description="Helical" evidence="6">
    <location>
        <begin position="101"/>
        <end position="120"/>
    </location>
</feature>
<keyword evidence="4 6" id="KW-1133">Transmembrane helix</keyword>
<keyword evidence="5 6" id="KW-0472">Membrane</keyword>
<dbReference type="RefSeq" id="WP_151132512.1">
    <property type="nucleotide sequence ID" value="NZ_CP043311.1"/>
</dbReference>
<comment type="similarity">
    <text evidence="2">Belongs to the EamA transporter family.</text>
</comment>
<proteinExistence type="inferred from homology"/>
<gene>
    <name evidence="8" type="ORF">FXN65_07780</name>
</gene>
<feature type="transmembrane region" description="Helical" evidence="6">
    <location>
        <begin position="190"/>
        <end position="207"/>
    </location>
</feature>
<feature type="transmembrane region" description="Helical" evidence="6">
    <location>
        <begin position="72"/>
        <end position="89"/>
    </location>
</feature>
<feature type="transmembrane region" description="Helical" evidence="6">
    <location>
        <begin position="127"/>
        <end position="148"/>
    </location>
</feature>
<feature type="transmembrane region" description="Helical" evidence="6">
    <location>
        <begin position="40"/>
        <end position="60"/>
    </location>
</feature>
<feature type="transmembrane region" description="Helical" evidence="6">
    <location>
        <begin position="252"/>
        <end position="270"/>
    </location>
</feature>
<dbReference type="PANTHER" id="PTHR32322">
    <property type="entry name" value="INNER MEMBRANE TRANSPORTER"/>
    <property type="match status" value="1"/>
</dbReference>
<dbReference type="InterPro" id="IPR050638">
    <property type="entry name" value="AA-Vitamin_Transporters"/>
</dbReference>
<organism evidence="8 9">
    <name type="scientific">Metapseudomonas lalkuanensis</name>
    <dbReference type="NCBI Taxonomy" id="2604832"/>
    <lineage>
        <taxon>Bacteria</taxon>
        <taxon>Pseudomonadati</taxon>
        <taxon>Pseudomonadota</taxon>
        <taxon>Gammaproteobacteria</taxon>
        <taxon>Pseudomonadales</taxon>
        <taxon>Pseudomonadaceae</taxon>
        <taxon>Metapseudomonas</taxon>
    </lineage>
</organism>
<dbReference type="InterPro" id="IPR000620">
    <property type="entry name" value="EamA_dom"/>
</dbReference>
<keyword evidence="9" id="KW-1185">Reference proteome</keyword>
<dbReference type="EMBL" id="CP043311">
    <property type="protein sequence ID" value="QEY61970.1"/>
    <property type="molecule type" value="Genomic_DNA"/>
</dbReference>
<feature type="domain" description="EamA" evidence="7">
    <location>
        <begin position="12"/>
        <end position="142"/>
    </location>
</feature>
<dbReference type="AlphaFoldDB" id="A0A5J6QHF1"/>
<evidence type="ECO:0000313" key="8">
    <source>
        <dbReference type="EMBL" id="QEY61970.1"/>
    </source>
</evidence>
<evidence type="ECO:0000256" key="5">
    <source>
        <dbReference type="ARBA" id="ARBA00023136"/>
    </source>
</evidence>
<name>A0A5J6QHF1_9GAMM</name>
<protein>
    <submittedName>
        <fullName evidence="8">DMT family transporter</fullName>
    </submittedName>
</protein>
<dbReference type="KEGG" id="plal:FXN65_07780"/>
<comment type="subcellular location">
    <subcellularLocation>
        <location evidence="1">Membrane</location>
        <topology evidence="1">Multi-pass membrane protein</topology>
    </subcellularLocation>
</comment>
<feature type="transmembrane region" description="Helical" evidence="6">
    <location>
        <begin position="219"/>
        <end position="240"/>
    </location>
</feature>
<evidence type="ECO:0000256" key="6">
    <source>
        <dbReference type="SAM" id="Phobius"/>
    </source>
</evidence>
<dbReference type="PANTHER" id="PTHR32322:SF2">
    <property type="entry name" value="EAMA DOMAIN-CONTAINING PROTEIN"/>
    <property type="match status" value="1"/>
</dbReference>